<comment type="caution">
    <text evidence="1">The sequence shown here is derived from an EMBL/GenBank/DDBJ whole genome shotgun (WGS) entry which is preliminary data.</text>
</comment>
<organism evidence="1 2">
    <name type="scientific">Diploptera punctata</name>
    <name type="common">Pacific beetle cockroach</name>
    <dbReference type="NCBI Taxonomy" id="6984"/>
    <lineage>
        <taxon>Eukaryota</taxon>
        <taxon>Metazoa</taxon>
        <taxon>Ecdysozoa</taxon>
        <taxon>Arthropoda</taxon>
        <taxon>Hexapoda</taxon>
        <taxon>Insecta</taxon>
        <taxon>Pterygota</taxon>
        <taxon>Neoptera</taxon>
        <taxon>Polyneoptera</taxon>
        <taxon>Dictyoptera</taxon>
        <taxon>Blattodea</taxon>
        <taxon>Blaberoidea</taxon>
        <taxon>Blaberidae</taxon>
        <taxon>Diplopterinae</taxon>
        <taxon>Diploptera</taxon>
    </lineage>
</organism>
<evidence type="ECO:0000313" key="2">
    <source>
        <dbReference type="Proteomes" id="UP001233999"/>
    </source>
</evidence>
<name>A0AAD8E817_DIPPU</name>
<proteinExistence type="predicted"/>
<dbReference type="EMBL" id="JASPKZ010008348">
    <property type="protein sequence ID" value="KAJ9580316.1"/>
    <property type="molecule type" value="Genomic_DNA"/>
</dbReference>
<keyword evidence="2" id="KW-1185">Reference proteome</keyword>
<reference evidence="1" key="1">
    <citation type="journal article" date="2023" name="IScience">
        <title>Live-bearing cockroach genome reveals convergent evolutionary mechanisms linked to viviparity in insects and beyond.</title>
        <authorList>
            <person name="Fouks B."/>
            <person name="Harrison M.C."/>
            <person name="Mikhailova A.A."/>
            <person name="Marchal E."/>
            <person name="English S."/>
            <person name="Carruthers M."/>
            <person name="Jennings E.C."/>
            <person name="Chiamaka E.L."/>
            <person name="Frigard R.A."/>
            <person name="Pippel M."/>
            <person name="Attardo G.M."/>
            <person name="Benoit J.B."/>
            <person name="Bornberg-Bauer E."/>
            <person name="Tobe S.S."/>
        </authorList>
    </citation>
    <scope>NUCLEOTIDE SEQUENCE</scope>
    <source>
        <strain evidence="1">Stay&amp;Tobe</strain>
    </source>
</reference>
<feature type="non-terminal residue" evidence="1">
    <location>
        <position position="1"/>
    </location>
</feature>
<sequence length="53" mass="6498">TQIEIIEHRNNWTVNCKNFAKYFESIVSFLIFYVEYELPMLILQRWTTPTDLK</sequence>
<feature type="non-terminal residue" evidence="1">
    <location>
        <position position="53"/>
    </location>
</feature>
<gene>
    <name evidence="1" type="ORF">L9F63_004032</name>
</gene>
<accession>A0AAD8E817</accession>
<reference evidence="1" key="2">
    <citation type="submission" date="2023-05" db="EMBL/GenBank/DDBJ databases">
        <authorList>
            <person name="Fouks B."/>
        </authorList>
    </citation>
    <scope>NUCLEOTIDE SEQUENCE</scope>
    <source>
        <strain evidence="1">Stay&amp;Tobe</strain>
        <tissue evidence="1">Testes</tissue>
    </source>
</reference>
<dbReference type="Proteomes" id="UP001233999">
    <property type="component" value="Unassembled WGS sequence"/>
</dbReference>
<dbReference type="AlphaFoldDB" id="A0AAD8E817"/>
<protein>
    <submittedName>
        <fullName evidence="1">Uncharacterized protein</fullName>
    </submittedName>
</protein>
<evidence type="ECO:0000313" key="1">
    <source>
        <dbReference type="EMBL" id="KAJ9580316.1"/>
    </source>
</evidence>